<evidence type="ECO:0000313" key="1">
    <source>
        <dbReference type="EMBL" id="KAK2553647.1"/>
    </source>
</evidence>
<comment type="caution">
    <text evidence="1">The sequence shown here is derived from an EMBL/GenBank/DDBJ whole genome shotgun (WGS) entry which is preliminary data.</text>
</comment>
<dbReference type="Proteomes" id="UP001249851">
    <property type="component" value="Unassembled WGS sequence"/>
</dbReference>
<gene>
    <name evidence="1" type="ORF">P5673_025144</name>
</gene>
<accession>A0AAD9Q2P8</accession>
<name>A0AAD9Q2P8_ACRCE</name>
<proteinExistence type="predicted"/>
<evidence type="ECO:0000313" key="2">
    <source>
        <dbReference type="Proteomes" id="UP001249851"/>
    </source>
</evidence>
<dbReference type="AlphaFoldDB" id="A0AAD9Q2P8"/>
<protein>
    <submittedName>
        <fullName evidence="1">Uncharacterized protein</fullName>
    </submittedName>
</protein>
<keyword evidence="2" id="KW-1185">Reference proteome</keyword>
<reference evidence="1" key="2">
    <citation type="journal article" date="2023" name="Science">
        <title>Genomic signatures of disease resistance in endangered staghorn corals.</title>
        <authorList>
            <person name="Vollmer S.V."/>
            <person name="Selwyn J.D."/>
            <person name="Despard B.A."/>
            <person name="Roesel C.L."/>
        </authorList>
    </citation>
    <scope>NUCLEOTIDE SEQUENCE</scope>
    <source>
        <strain evidence="1">K2</strain>
    </source>
</reference>
<dbReference type="EMBL" id="JARQWQ010000076">
    <property type="protein sequence ID" value="KAK2553647.1"/>
    <property type="molecule type" value="Genomic_DNA"/>
</dbReference>
<sequence length="457" mass="51381">MNEVGCTSGIGWPVSLKLFKCGGNVYFDCQAVLDLCGIERQIKKHGFKFIDKFLLDNGIPNSFIYSKNQRSRELISYSAVIMLVIRYQGTENKADELRKFLLKPLLLPPALLQQSSTCTTSTTSPTVVLSTLNESPSTPARNCQPHPLACHSPAVTRNLSAVLSSVPNGIHHGGKEDLLAGIAHSVSCSTTKQNCSGNDWDGQLTVQDILQLTKMIYDYKAGKTIYDTLTIDTASQIHHISSFQKETFRNLRKQLPGFIDSERRTDQLKYKWHQEFEIVLQPSRTKTGWRINPERLRQCVSFAYPWLQEVESEWWRLYGDACNFGGQKSVLFSLSIINNEAMFHDCSFQSPEENYWPVHIFYGSDSRLNLDLNIGGGEGYLNSWIDKTAQKGKQTFVASDNMFANAILGGGLDPKSSDNFSIYAFETTSTRSGVGENSGVRSEMKHKIERLHPYVMI</sequence>
<reference evidence="1" key="1">
    <citation type="journal article" date="2023" name="G3 (Bethesda)">
        <title>Whole genome assembly and annotation of the endangered Caribbean coral Acropora cervicornis.</title>
        <authorList>
            <person name="Selwyn J.D."/>
            <person name="Vollmer S.V."/>
        </authorList>
    </citation>
    <scope>NUCLEOTIDE SEQUENCE</scope>
    <source>
        <strain evidence="1">K2</strain>
    </source>
</reference>
<organism evidence="1 2">
    <name type="scientific">Acropora cervicornis</name>
    <name type="common">Staghorn coral</name>
    <dbReference type="NCBI Taxonomy" id="6130"/>
    <lineage>
        <taxon>Eukaryota</taxon>
        <taxon>Metazoa</taxon>
        <taxon>Cnidaria</taxon>
        <taxon>Anthozoa</taxon>
        <taxon>Hexacorallia</taxon>
        <taxon>Scleractinia</taxon>
        <taxon>Astrocoeniina</taxon>
        <taxon>Acroporidae</taxon>
        <taxon>Acropora</taxon>
    </lineage>
</organism>